<evidence type="ECO:0000313" key="4">
    <source>
        <dbReference type="Proteomes" id="UP000001396"/>
    </source>
</evidence>
<sequence length="104" mass="12161">MNRILELLGLDHKPKTFGGKVLKGFQIITIPLFLFVLAVRPFADERNQRLKENKQKQEEMKLAKRGQEIMENRIKENPELQKVFDDLRAASSQQNNNNNNNNKK</sequence>
<feature type="transmembrane region" description="Helical" evidence="2">
    <location>
        <begin position="24"/>
        <end position="43"/>
    </location>
</feature>
<keyword evidence="2" id="KW-1133">Transmembrane helix</keyword>
<dbReference type="AlphaFoldDB" id="D3B9E8"/>
<dbReference type="EMBL" id="ADBJ01000022">
    <property type="protein sequence ID" value="EFA81860.1"/>
    <property type="molecule type" value="Genomic_DNA"/>
</dbReference>
<dbReference type="FunCoup" id="D3B9E8">
    <property type="interactions" value="169"/>
</dbReference>
<evidence type="ECO:0000313" key="3">
    <source>
        <dbReference type="EMBL" id="EFA81860.1"/>
    </source>
</evidence>
<dbReference type="GeneID" id="31360578"/>
<protein>
    <submittedName>
        <fullName evidence="3">Uncharacterized protein</fullName>
    </submittedName>
</protein>
<keyword evidence="4" id="KW-1185">Reference proteome</keyword>
<reference evidence="3 4" key="1">
    <citation type="journal article" date="2011" name="Genome Res.">
        <title>Phylogeny-wide analysis of social amoeba genomes highlights ancient origins for complex intercellular communication.</title>
        <authorList>
            <person name="Heidel A.J."/>
            <person name="Lawal H.M."/>
            <person name="Felder M."/>
            <person name="Schilde C."/>
            <person name="Helps N.R."/>
            <person name="Tunggal B."/>
            <person name="Rivero F."/>
            <person name="John U."/>
            <person name="Schleicher M."/>
            <person name="Eichinger L."/>
            <person name="Platzer M."/>
            <person name="Noegel A.A."/>
            <person name="Schaap P."/>
            <person name="Gloeckner G."/>
        </authorList>
    </citation>
    <scope>NUCLEOTIDE SEQUENCE [LARGE SCALE GENOMIC DNA]</scope>
    <source>
        <strain evidence="4">ATCC 26659 / Pp 5 / PN500</strain>
    </source>
</reference>
<evidence type="ECO:0000256" key="2">
    <source>
        <dbReference type="SAM" id="Phobius"/>
    </source>
</evidence>
<feature type="region of interest" description="Disordered" evidence="1">
    <location>
        <begin position="85"/>
        <end position="104"/>
    </location>
</feature>
<dbReference type="Proteomes" id="UP000001396">
    <property type="component" value="Unassembled WGS sequence"/>
</dbReference>
<evidence type="ECO:0000256" key="1">
    <source>
        <dbReference type="SAM" id="MobiDB-lite"/>
    </source>
</evidence>
<name>D3B9E8_HETP5</name>
<dbReference type="RefSeq" id="XP_020433977.1">
    <property type="nucleotide sequence ID" value="XM_020575988.1"/>
</dbReference>
<keyword evidence="2" id="KW-0812">Transmembrane</keyword>
<dbReference type="InParanoid" id="D3B9E8"/>
<keyword evidence="2" id="KW-0472">Membrane</keyword>
<organism evidence="3 4">
    <name type="scientific">Heterostelium pallidum (strain ATCC 26659 / Pp 5 / PN500)</name>
    <name type="common">Cellular slime mold</name>
    <name type="synonym">Polysphondylium pallidum</name>
    <dbReference type="NCBI Taxonomy" id="670386"/>
    <lineage>
        <taxon>Eukaryota</taxon>
        <taxon>Amoebozoa</taxon>
        <taxon>Evosea</taxon>
        <taxon>Eumycetozoa</taxon>
        <taxon>Dictyostelia</taxon>
        <taxon>Acytosteliales</taxon>
        <taxon>Acytosteliaceae</taxon>
        <taxon>Heterostelium</taxon>
    </lineage>
</organism>
<feature type="compositionally biased region" description="Low complexity" evidence="1">
    <location>
        <begin position="95"/>
        <end position="104"/>
    </location>
</feature>
<comment type="caution">
    <text evidence="3">The sequence shown here is derived from an EMBL/GenBank/DDBJ whole genome shotgun (WGS) entry which is preliminary data.</text>
</comment>
<accession>D3B9E8</accession>
<proteinExistence type="predicted"/>
<gene>
    <name evidence="3" type="ORF">PPL_05092</name>
</gene>
<dbReference type="OMA" id="QEMERYQ"/>